<evidence type="ECO:0000313" key="10">
    <source>
        <dbReference type="EMBL" id="TBT83013.1"/>
    </source>
</evidence>
<dbReference type="Pfam" id="PF12704">
    <property type="entry name" value="MacB_PCD"/>
    <property type="match status" value="1"/>
</dbReference>
<feature type="domain" description="ABC3 transporter permease C-terminal" evidence="8">
    <location>
        <begin position="670"/>
        <end position="785"/>
    </location>
</feature>
<feature type="transmembrane region" description="Helical" evidence="7">
    <location>
        <begin position="282"/>
        <end position="301"/>
    </location>
</feature>
<feature type="transmembrane region" description="Helical" evidence="7">
    <location>
        <begin position="377"/>
        <end position="402"/>
    </location>
</feature>
<dbReference type="InterPro" id="IPR025857">
    <property type="entry name" value="MacB_PCD"/>
</dbReference>
<name>A0A4Q9KB95_9ACTN</name>
<evidence type="ECO:0000259" key="8">
    <source>
        <dbReference type="Pfam" id="PF02687"/>
    </source>
</evidence>
<comment type="similarity">
    <text evidence="6">Belongs to the ABC-4 integral membrane protein family.</text>
</comment>
<evidence type="ECO:0000256" key="2">
    <source>
        <dbReference type="ARBA" id="ARBA00022475"/>
    </source>
</evidence>
<comment type="caution">
    <text evidence="10">The sequence shown here is derived from an EMBL/GenBank/DDBJ whole genome shotgun (WGS) entry which is preliminary data.</text>
</comment>
<dbReference type="GO" id="GO:0022857">
    <property type="term" value="F:transmembrane transporter activity"/>
    <property type="evidence" value="ECO:0007669"/>
    <property type="project" value="TreeGrafter"/>
</dbReference>
<keyword evidence="5 7" id="KW-0472">Membrane</keyword>
<dbReference type="GO" id="GO:0005886">
    <property type="term" value="C:plasma membrane"/>
    <property type="evidence" value="ECO:0007669"/>
    <property type="project" value="UniProtKB-SubCell"/>
</dbReference>
<evidence type="ECO:0000256" key="1">
    <source>
        <dbReference type="ARBA" id="ARBA00004651"/>
    </source>
</evidence>
<evidence type="ECO:0000256" key="5">
    <source>
        <dbReference type="ARBA" id="ARBA00023136"/>
    </source>
</evidence>
<keyword evidence="3 7" id="KW-0812">Transmembrane</keyword>
<feature type="transmembrane region" description="Helical" evidence="7">
    <location>
        <begin position="667"/>
        <end position="691"/>
    </location>
</feature>
<dbReference type="EMBL" id="SDMQ01000015">
    <property type="protein sequence ID" value="TBT83013.1"/>
    <property type="molecule type" value="Genomic_DNA"/>
</dbReference>
<dbReference type="InterPro" id="IPR003838">
    <property type="entry name" value="ABC3_permease_C"/>
</dbReference>
<feature type="transmembrane region" description="Helical" evidence="7">
    <location>
        <begin position="21"/>
        <end position="42"/>
    </location>
</feature>
<feature type="transmembrane region" description="Helical" evidence="7">
    <location>
        <begin position="332"/>
        <end position="357"/>
    </location>
</feature>
<sequence>MNRDAVALGLRRQWRGFRSTWARWTAIAVLLTVGLGVVVGLLTSASATLGALERGAREGQLADGMVVTEIPLTEQQVADVEALGARIVPTPFVDVPGRTAGTDTTVRVLRADQALSRPTLDAGVLPSADDEGMVEKLHARVHGLGVGDTLAVDGRTLRITGIGSLPDYASVTPHVGQSGDPELFALVMVAPDAFEEVAAAHPRAVSWVYGYALEGATHEQVRRLLGEATLDPARASNPYVAVATDAARAAGLPVSYPAVSLFLPADDNPRINGAISDARTTMAVTLVTTVLVLLLVAYVLAEFSRDRIVRDSVVIGTQSAHGTSERALLAHYLVLPLAVTLAGSLLGLLLGRALAPFLGLVTDYYSFPAAPVEPTPLVALLSIVTPVTLVTAVNALVIRAALGRPTQELLRPQPAGGPGLPVRLDRLPFVSMFRLRQALRTPGSYLLIAAGTFLCILLLVFGLGMRSSMDTYLTRAEDELLFHDFYTLRFPDLAAVPPGGHEAVAVPLRVVGADGLPGESLTVLGVPADNPYFAVDVDALGAQELVISRAAAHKYRLGAGDTLTLHDGELSWAFDVVGVSDYTTSAFGFTTPEHARALVDPAVLLAARSMAGAGARPGADDDGVVPYYNAVFSDQPLDIDPDRLVSHSTREEMLGGVEKFNALLSRIVALVSWSSMLIMVVVLYVLVRLVVARQWYSISLLKALGYSDREVGRLYLDNYLWLVAASVAIAVPTSVAIMGEVWRLMTAHLPIGIPFLVTPGDVALMAGLALGAYAVVRVATARDTRTVPVTEVLKFRE</sequence>
<dbReference type="PANTHER" id="PTHR30572">
    <property type="entry name" value="MEMBRANE COMPONENT OF TRANSPORTER-RELATED"/>
    <property type="match status" value="1"/>
</dbReference>
<protein>
    <submittedName>
        <fullName evidence="10">ABC transporter permease</fullName>
    </submittedName>
</protein>
<keyword evidence="4 7" id="KW-1133">Transmembrane helix</keyword>
<evidence type="ECO:0000256" key="4">
    <source>
        <dbReference type="ARBA" id="ARBA00022989"/>
    </source>
</evidence>
<feature type="domain" description="MacB-like periplasmic core" evidence="9">
    <location>
        <begin position="446"/>
        <end position="608"/>
    </location>
</feature>
<organism evidence="10 11">
    <name type="scientific">Propioniciclava sinopodophylli</name>
    <dbReference type="NCBI Taxonomy" id="1837344"/>
    <lineage>
        <taxon>Bacteria</taxon>
        <taxon>Bacillati</taxon>
        <taxon>Actinomycetota</taxon>
        <taxon>Actinomycetes</taxon>
        <taxon>Propionibacteriales</taxon>
        <taxon>Propionibacteriaceae</taxon>
        <taxon>Propioniciclava</taxon>
    </lineage>
</organism>
<gene>
    <name evidence="10" type="ORF">ET989_12820</name>
</gene>
<dbReference type="PANTHER" id="PTHR30572:SF4">
    <property type="entry name" value="ABC TRANSPORTER PERMEASE YTRF"/>
    <property type="match status" value="1"/>
</dbReference>
<dbReference type="InterPro" id="IPR050250">
    <property type="entry name" value="Macrolide_Exporter_MacB"/>
</dbReference>
<reference evidence="10 11" key="1">
    <citation type="submission" date="2019-01" db="EMBL/GenBank/DDBJ databases">
        <title>Lactibacter flavus gen. nov., sp. nov., a novel bacterium of the family Propionibacteriaceae isolated from raw milk and dairy products.</title>
        <authorList>
            <person name="Huptas C."/>
            <person name="Wenning M."/>
            <person name="Breitenwieser F."/>
            <person name="Doll E."/>
            <person name="Von Neubeck M."/>
            <person name="Busse H.-J."/>
            <person name="Scherer S."/>
        </authorList>
    </citation>
    <scope>NUCLEOTIDE SEQUENCE [LARGE SCALE GENOMIC DNA]</scope>
    <source>
        <strain evidence="10 11">KCTC 33808</strain>
    </source>
</reference>
<keyword evidence="2" id="KW-1003">Cell membrane</keyword>
<evidence type="ECO:0000256" key="6">
    <source>
        <dbReference type="ARBA" id="ARBA00038076"/>
    </source>
</evidence>
<proteinExistence type="inferred from homology"/>
<evidence type="ECO:0000256" key="3">
    <source>
        <dbReference type="ARBA" id="ARBA00022692"/>
    </source>
</evidence>
<evidence type="ECO:0000259" key="9">
    <source>
        <dbReference type="Pfam" id="PF12704"/>
    </source>
</evidence>
<accession>A0A4Q9KB95</accession>
<dbReference type="Proteomes" id="UP000292373">
    <property type="component" value="Unassembled WGS sequence"/>
</dbReference>
<evidence type="ECO:0000256" key="7">
    <source>
        <dbReference type="SAM" id="Phobius"/>
    </source>
</evidence>
<keyword evidence="11" id="KW-1185">Reference proteome</keyword>
<dbReference type="RefSeq" id="WP_131169606.1">
    <property type="nucleotide sequence ID" value="NZ_SDMQ01000015.1"/>
</dbReference>
<comment type="subcellular location">
    <subcellularLocation>
        <location evidence="1">Cell membrane</location>
        <topology evidence="1">Multi-pass membrane protein</topology>
    </subcellularLocation>
</comment>
<feature type="transmembrane region" description="Helical" evidence="7">
    <location>
        <begin position="751"/>
        <end position="776"/>
    </location>
</feature>
<dbReference type="Pfam" id="PF02687">
    <property type="entry name" value="FtsX"/>
    <property type="match status" value="1"/>
</dbReference>
<evidence type="ECO:0000313" key="11">
    <source>
        <dbReference type="Proteomes" id="UP000292373"/>
    </source>
</evidence>
<dbReference type="AlphaFoldDB" id="A0A4Q9KB95"/>
<feature type="transmembrane region" description="Helical" evidence="7">
    <location>
        <begin position="719"/>
        <end position="739"/>
    </location>
</feature>
<dbReference type="OrthoDB" id="2934570at2"/>
<feature type="transmembrane region" description="Helical" evidence="7">
    <location>
        <begin position="444"/>
        <end position="465"/>
    </location>
</feature>